<dbReference type="KEGG" id="npy:NPRO_07010"/>
<dbReference type="AlphaFoldDB" id="A0A809S3I9"/>
<dbReference type="PROSITE" id="PS51257">
    <property type="entry name" value="PROKAR_LIPOPROTEIN"/>
    <property type="match status" value="1"/>
</dbReference>
<feature type="chain" id="PRO_5035219646" description="Tetratricopeptide repeat protein" evidence="1">
    <location>
        <begin position="29"/>
        <end position="263"/>
    </location>
</feature>
<dbReference type="Proteomes" id="UP000662873">
    <property type="component" value="Chromosome"/>
</dbReference>
<proteinExistence type="predicted"/>
<accession>A0A809S3I9</accession>
<dbReference type="Gene3D" id="1.25.40.10">
    <property type="entry name" value="Tetratricopeptide repeat domain"/>
    <property type="match status" value="1"/>
</dbReference>
<dbReference type="SUPFAM" id="SSF48452">
    <property type="entry name" value="TPR-like"/>
    <property type="match status" value="1"/>
</dbReference>
<evidence type="ECO:0008006" key="4">
    <source>
        <dbReference type="Google" id="ProtNLM"/>
    </source>
</evidence>
<dbReference type="InterPro" id="IPR011990">
    <property type="entry name" value="TPR-like_helical_dom_sf"/>
</dbReference>
<keyword evidence="1" id="KW-0732">Signal</keyword>
<gene>
    <name evidence="2" type="ORF">NPRO_07010</name>
</gene>
<reference evidence="2" key="1">
    <citation type="journal article" name="DNA Res.">
        <title>The physiological potential of anammox bacteria as revealed by their core genome structure.</title>
        <authorList>
            <person name="Okubo T."/>
            <person name="Toyoda A."/>
            <person name="Fukuhara K."/>
            <person name="Uchiyama I."/>
            <person name="Harigaya Y."/>
            <person name="Kuroiwa M."/>
            <person name="Suzuki T."/>
            <person name="Murakami Y."/>
            <person name="Suwa Y."/>
            <person name="Takami H."/>
        </authorList>
    </citation>
    <scope>NUCLEOTIDE SEQUENCE</scope>
    <source>
        <strain evidence="2">317325-2</strain>
    </source>
</reference>
<protein>
    <recommendedName>
        <fullName evidence="4">Tetratricopeptide repeat protein</fullName>
    </recommendedName>
</protein>
<evidence type="ECO:0000313" key="3">
    <source>
        <dbReference type="Proteomes" id="UP000662873"/>
    </source>
</evidence>
<feature type="signal peptide" evidence="1">
    <location>
        <begin position="1"/>
        <end position="28"/>
    </location>
</feature>
<dbReference type="EMBL" id="AP021858">
    <property type="protein sequence ID" value="BBO23106.1"/>
    <property type="molecule type" value="Genomic_DNA"/>
</dbReference>
<evidence type="ECO:0000256" key="1">
    <source>
        <dbReference type="SAM" id="SignalP"/>
    </source>
</evidence>
<sequence length="263" mass="28952">MGKWRMAPFAIGLAAAALLLSAGGCSLGSPPDPNDPEAVGELQPEVIQRNLARAANALQERVLRGELTDQERNEYLTHYAEKLTQSVDVARIKSEQAWRYADAFRTARMWDRAIPIYETALEWARRENDVDRVVNDSLRLAQCLAHTGKAKEAIELARGTFEVAPKDKAPILMSVLYEIVPPLEGKSVDRELAQLVEEAIGQHLQVVVDVDSPSGQAFVGAKVIHVRKAWQKVIELYQAAGDDLAAKKAAERADQALSHQAVL</sequence>
<organism evidence="2 3">
    <name type="scientific">Candidatus Nitrosymbiomonas proteolyticus</name>
    <dbReference type="NCBI Taxonomy" id="2608984"/>
    <lineage>
        <taxon>Bacteria</taxon>
        <taxon>Bacillati</taxon>
        <taxon>Armatimonadota</taxon>
        <taxon>Armatimonadota incertae sedis</taxon>
        <taxon>Candidatus Nitrosymbiomonas</taxon>
    </lineage>
</organism>
<name>A0A809S3I9_9BACT</name>
<evidence type="ECO:0000313" key="2">
    <source>
        <dbReference type="EMBL" id="BBO23106.1"/>
    </source>
</evidence>